<feature type="transmembrane region" description="Helical" evidence="7">
    <location>
        <begin position="198"/>
        <end position="216"/>
    </location>
</feature>
<evidence type="ECO:0000256" key="7">
    <source>
        <dbReference type="SAM" id="Phobius"/>
    </source>
</evidence>
<sequence length="237" mass="24551">MELLFAYGAGLLTLINPCVLPVLPIVLATALQADPRGPAALAAGMSLSFVVLGVLVASAGYALGITEEAIAQAGAVLMIGFGLILLVPRLSQGFATATAGISARADSGMDQLDHGSLKGQFIGGMLLGAVWSPCVGPTLGGAISLAAQGQSLFWAGSIMLFFAFGVSTIILLLGYGARSALQKRQALLRRIAERSRPVLGAVFIFVGVAILLRWHHMAEAWAVQTLPAWLNDLSVSL</sequence>
<feature type="transmembrane region" description="Helical" evidence="7">
    <location>
        <begin position="6"/>
        <end position="27"/>
    </location>
</feature>
<dbReference type="PANTHER" id="PTHR31272">
    <property type="entry name" value="CYTOCHROME C-TYPE BIOGENESIS PROTEIN HI_1454-RELATED"/>
    <property type="match status" value="1"/>
</dbReference>
<accession>A0A1Y5RXN6</accession>
<feature type="domain" description="Cytochrome C biogenesis protein transmembrane" evidence="8">
    <location>
        <begin position="3"/>
        <end position="208"/>
    </location>
</feature>
<gene>
    <name evidence="9" type="ORF">PSA7680_01254</name>
</gene>
<proteinExistence type="inferred from homology"/>
<dbReference type="PANTHER" id="PTHR31272:SF9">
    <property type="entry name" value="BLL1027 PROTEIN"/>
    <property type="match status" value="1"/>
</dbReference>
<feature type="transmembrane region" description="Helical" evidence="7">
    <location>
        <begin position="152"/>
        <end position="177"/>
    </location>
</feature>
<comment type="similarity">
    <text evidence="2">Belongs to the DsbD family.</text>
</comment>
<evidence type="ECO:0000259" key="8">
    <source>
        <dbReference type="Pfam" id="PF02683"/>
    </source>
</evidence>
<reference evidence="9 10" key="1">
    <citation type="submission" date="2017-03" db="EMBL/GenBank/DDBJ databases">
        <authorList>
            <person name="Afonso C.L."/>
            <person name="Miller P.J."/>
            <person name="Scott M.A."/>
            <person name="Spackman E."/>
            <person name="Goraichik I."/>
            <person name="Dimitrov K.M."/>
            <person name="Suarez D.L."/>
            <person name="Swayne D.E."/>
        </authorList>
    </citation>
    <scope>NUCLEOTIDE SEQUENCE [LARGE SCALE GENOMIC DNA]</scope>
    <source>
        <strain evidence="9 10">CECT 7680</strain>
    </source>
</reference>
<comment type="subcellular location">
    <subcellularLocation>
        <location evidence="1">Membrane</location>
        <topology evidence="1">Multi-pass membrane protein</topology>
    </subcellularLocation>
</comment>
<keyword evidence="6 7" id="KW-0472">Membrane</keyword>
<name>A0A1Y5RXN6_9RHOB</name>
<dbReference type="RefSeq" id="WP_085867813.1">
    <property type="nucleotide sequence ID" value="NZ_FWFQ01000007.1"/>
</dbReference>
<dbReference type="InterPro" id="IPR003834">
    <property type="entry name" value="Cyt_c_assmbl_TM_dom"/>
</dbReference>
<organism evidence="9 10">
    <name type="scientific">Pseudoruegeria aquimaris</name>
    <dbReference type="NCBI Taxonomy" id="393663"/>
    <lineage>
        <taxon>Bacteria</taxon>
        <taxon>Pseudomonadati</taxon>
        <taxon>Pseudomonadota</taxon>
        <taxon>Alphaproteobacteria</taxon>
        <taxon>Rhodobacterales</taxon>
        <taxon>Roseobacteraceae</taxon>
        <taxon>Pseudoruegeria</taxon>
    </lineage>
</organism>
<evidence type="ECO:0000256" key="2">
    <source>
        <dbReference type="ARBA" id="ARBA00006143"/>
    </source>
</evidence>
<feature type="transmembrane region" description="Helical" evidence="7">
    <location>
        <begin position="39"/>
        <end position="63"/>
    </location>
</feature>
<evidence type="ECO:0000313" key="10">
    <source>
        <dbReference type="Proteomes" id="UP000193409"/>
    </source>
</evidence>
<dbReference type="InterPro" id="IPR051790">
    <property type="entry name" value="Cytochrome_c-biogenesis_DsbD"/>
</dbReference>
<dbReference type="Proteomes" id="UP000193409">
    <property type="component" value="Unassembled WGS sequence"/>
</dbReference>
<feature type="transmembrane region" description="Helical" evidence="7">
    <location>
        <begin position="69"/>
        <end position="87"/>
    </location>
</feature>
<feature type="transmembrane region" description="Helical" evidence="7">
    <location>
        <begin position="121"/>
        <end position="146"/>
    </location>
</feature>
<evidence type="ECO:0000313" key="9">
    <source>
        <dbReference type="EMBL" id="SLN28029.1"/>
    </source>
</evidence>
<protein>
    <submittedName>
        <fullName evidence="9">Thiol:disulfide interchange protein</fullName>
    </submittedName>
</protein>
<dbReference type="AlphaFoldDB" id="A0A1Y5RXN6"/>
<dbReference type="GO" id="GO:0017004">
    <property type="term" value="P:cytochrome complex assembly"/>
    <property type="evidence" value="ECO:0007669"/>
    <property type="project" value="UniProtKB-KW"/>
</dbReference>
<evidence type="ECO:0000256" key="6">
    <source>
        <dbReference type="ARBA" id="ARBA00023136"/>
    </source>
</evidence>
<dbReference type="GO" id="GO:0016020">
    <property type="term" value="C:membrane"/>
    <property type="evidence" value="ECO:0007669"/>
    <property type="project" value="UniProtKB-SubCell"/>
</dbReference>
<dbReference type="Pfam" id="PF02683">
    <property type="entry name" value="DsbD_TM"/>
    <property type="match status" value="1"/>
</dbReference>
<keyword evidence="10" id="KW-1185">Reference proteome</keyword>
<keyword evidence="3 7" id="KW-0812">Transmembrane</keyword>
<evidence type="ECO:0000256" key="3">
    <source>
        <dbReference type="ARBA" id="ARBA00022692"/>
    </source>
</evidence>
<dbReference type="EMBL" id="FWFQ01000007">
    <property type="protein sequence ID" value="SLN28029.1"/>
    <property type="molecule type" value="Genomic_DNA"/>
</dbReference>
<keyword evidence="4" id="KW-0201">Cytochrome c-type biogenesis</keyword>
<evidence type="ECO:0000256" key="4">
    <source>
        <dbReference type="ARBA" id="ARBA00022748"/>
    </source>
</evidence>
<keyword evidence="5 7" id="KW-1133">Transmembrane helix</keyword>
<evidence type="ECO:0000256" key="5">
    <source>
        <dbReference type="ARBA" id="ARBA00022989"/>
    </source>
</evidence>
<dbReference type="OrthoDB" id="9811352at2"/>
<evidence type="ECO:0000256" key="1">
    <source>
        <dbReference type="ARBA" id="ARBA00004141"/>
    </source>
</evidence>